<reference evidence="1" key="1">
    <citation type="journal article" date="2020" name="mSystems">
        <title>Genome- and Community-Level Interaction Insights into Carbon Utilization and Element Cycling Functions of Hydrothermarchaeota in Hydrothermal Sediment.</title>
        <authorList>
            <person name="Zhou Z."/>
            <person name="Liu Y."/>
            <person name="Xu W."/>
            <person name="Pan J."/>
            <person name="Luo Z.H."/>
            <person name="Li M."/>
        </authorList>
    </citation>
    <scope>NUCLEOTIDE SEQUENCE [LARGE SCALE GENOMIC DNA]</scope>
    <source>
        <strain evidence="1">SpSt-914</strain>
    </source>
</reference>
<dbReference type="SUPFAM" id="SSF50998">
    <property type="entry name" value="Quinoprotein alcohol dehydrogenase-like"/>
    <property type="match status" value="1"/>
</dbReference>
<dbReference type="InterPro" id="IPR010620">
    <property type="entry name" value="SBBP_repeat"/>
</dbReference>
<dbReference type="AlphaFoldDB" id="A0A7V3PT01"/>
<dbReference type="PANTHER" id="PTHR42754:SF1">
    <property type="entry name" value="LIPOPROTEIN"/>
    <property type="match status" value="1"/>
</dbReference>
<dbReference type="PANTHER" id="PTHR42754">
    <property type="entry name" value="ENDOGLUCANASE"/>
    <property type="match status" value="1"/>
</dbReference>
<organism evidence="1">
    <name type="scientific">candidate division WOR-3 bacterium</name>
    <dbReference type="NCBI Taxonomy" id="2052148"/>
    <lineage>
        <taxon>Bacteria</taxon>
        <taxon>Bacteria division WOR-3</taxon>
    </lineage>
</organism>
<dbReference type="InterPro" id="IPR011047">
    <property type="entry name" value="Quinoprotein_ADH-like_sf"/>
</dbReference>
<name>A0A7V3PT01_UNCW3</name>
<dbReference type="NCBIfam" id="TIGR04183">
    <property type="entry name" value="Por_Secre_tail"/>
    <property type="match status" value="1"/>
</dbReference>
<evidence type="ECO:0000313" key="1">
    <source>
        <dbReference type="EMBL" id="HGD12850.1"/>
    </source>
</evidence>
<protein>
    <submittedName>
        <fullName evidence="1">T9SS type A sorting domain-containing protein</fullName>
    </submittedName>
</protein>
<gene>
    <name evidence="1" type="ORF">ENX16_02030</name>
</gene>
<dbReference type="Pfam" id="PF06739">
    <property type="entry name" value="SBBP"/>
    <property type="match status" value="1"/>
</dbReference>
<proteinExistence type="predicted"/>
<dbReference type="EMBL" id="DTMZ01000043">
    <property type="protein sequence ID" value="HGD12850.1"/>
    <property type="molecule type" value="Genomic_DNA"/>
</dbReference>
<sequence length="651" mass="73257">MNRFGPLFIILLVPVLALAQLDTVWLRTVDGGPGAEDIFSDLFVDDSGYIYITGTTGTTSLTTDIFVGKYRADGTVVWTTTYNGRANQDDSAAAVVVDSMGNVFVCGWTIDTLMDLDMVTLKFSPSGQLLWKKTWFRTINRDDAAHALVLDRLGRVIVTGYSMDTEYNTDYCTICYNARTGDTVWVRYYNRTPDNDEDISYSICVDDSNNIYVTGTSYDDGTDYDIATIRYSPNGTRTWLRRKNNWPWVGDDYGMKVVFDRTSRSIVVGGIVWDDNQDYNYFTMKYRAPTGESLWARAYNRYPANNEDLLTAIKVDTSGNVFVTGTSFDDVTDYDIATVSYTPAGIPRWTQRYDAEGFEDAGADIVVDSIGSVFVLGTGESRSNRMDLTILKYNNNGDPLWTWHWDNQLSHNEDWGYRIALCRPDRIIAAGTTYFDSTNVDLLVMKLYEVQHDFAATALFVPESLFITDTLFPIAVIQNCAVNTDTGYAYLKIEPGAYLDSTYLILLPGAGDTVNFASFLADTAGNYIITCWAKLARDERRFNDTLRAVLTVWQETTAIKEAQAALQRLELTLTPNPLRANGVVSFNIPLQNNLTLKLFDRTGSLVREWKLNPGNGTTRFPLQFRDIPAGVYFLRPDRLGICPTKKVVIQY</sequence>
<accession>A0A7V3PT01</accession>
<comment type="caution">
    <text evidence="1">The sequence shown here is derived from an EMBL/GenBank/DDBJ whole genome shotgun (WGS) entry which is preliminary data.</text>
</comment>
<dbReference type="InterPro" id="IPR026444">
    <property type="entry name" value="Secre_tail"/>
</dbReference>